<dbReference type="OrthoDB" id="9816424at2"/>
<dbReference type="RefSeq" id="WP_111411068.1">
    <property type="nucleotide sequence ID" value="NZ_QKXH01000010.1"/>
</dbReference>
<dbReference type="Proteomes" id="UP000249177">
    <property type="component" value="Unassembled WGS sequence"/>
</dbReference>
<dbReference type="Gene3D" id="3.20.20.80">
    <property type="entry name" value="Glycosidases"/>
    <property type="match status" value="1"/>
</dbReference>
<dbReference type="EMBL" id="QKXH01000010">
    <property type="protein sequence ID" value="PZX92585.1"/>
    <property type="molecule type" value="Genomic_DNA"/>
</dbReference>
<comment type="caution">
    <text evidence="1">The sequence shown here is derived from an EMBL/GenBank/DDBJ whole genome shotgun (WGS) entry which is preliminary data.</text>
</comment>
<reference evidence="1 2" key="1">
    <citation type="submission" date="2018-06" db="EMBL/GenBank/DDBJ databases">
        <title>Flavobacterium sp IMCC34762, genome.</title>
        <authorList>
            <person name="Joung Y."/>
            <person name="Cho J."/>
            <person name="Song J."/>
        </authorList>
    </citation>
    <scope>NUCLEOTIDE SEQUENCE [LARGE SCALE GENOMIC DNA]</scope>
    <source>
        <strain evidence="1 2">IMCC34762</strain>
    </source>
</reference>
<name>A0A2W7UGV6_9FLAO</name>
<dbReference type="PANTHER" id="PTHR41244:SF1">
    <property type="entry name" value="GLYCOSYLTRANSFERASE"/>
    <property type="match status" value="1"/>
</dbReference>
<dbReference type="AlphaFoldDB" id="A0A2W7UGV6"/>
<organism evidence="1 2">
    <name type="scientific">Flavobacterium aquariorum</name>
    <dbReference type="NCBI Taxonomy" id="2217670"/>
    <lineage>
        <taxon>Bacteria</taxon>
        <taxon>Pseudomonadati</taxon>
        <taxon>Bacteroidota</taxon>
        <taxon>Flavobacteriia</taxon>
        <taxon>Flavobacteriales</taxon>
        <taxon>Flavobacteriaceae</taxon>
        <taxon>Flavobacterium</taxon>
    </lineage>
</organism>
<dbReference type="InterPro" id="IPR032719">
    <property type="entry name" value="WbsX"/>
</dbReference>
<evidence type="ECO:0000313" key="2">
    <source>
        <dbReference type="Proteomes" id="UP000249177"/>
    </source>
</evidence>
<sequence length="365" mass="43010">MKTKARLIAFYLPQYHPIPENNEWWGKGFTEWTNVGKAKKLFKGHNQPKIPADLGYYDLRLAETRKAQADMAREYGVEGFCYWHYWFGNGKRLIEQPFNEVVNSGEPDFPFCLAWANDSWMAKLWNSEGTCKKEILQEQLYLGDEDYREHFDVLLPAFKDKRYIRVNNKPLFMIYKPLEFPEVSHFIQLWQKWAKENGLEGIYFVGQTPNIKKRDLILGKGFDAVNVVRLFEFVRYGRSFTRRVVDKLKREIFSLPFIFQYKDAMKGFVGKEDSEIKVMPSIIPNWDHTPRSGLGGHVYLNSTPELFGKHVAEVLEKIKDKPDQERIAFIKSWNEWGEGNYLEPDLKYGLAHLKELKRVLKAFEK</sequence>
<proteinExistence type="predicted"/>
<protein>
    <submittedName>
        <fullName evidence="1">Lipopolysaccharide biosynthesis protein</fullName>
    </submittedName>
</protein>
<gene>
    <name evidence="1" type="ORF">DOS84_15310</name>
</gene>
<dbReference type="PANTHER" id="PTHR41244">
    <property type="entry name" value="RHAMNAN SYNTHESIS F"/>
    <property type="match status" value="1"/>
</dbReference>
<keyword evidence="2" id="KW-1185">Reference proteome</keyword>
<accession>A0A2W7UGV6</accession>
<evidence type="ECO:0000313" key="1">
    <source>
        <dbReference type="EMBL" id="PZX92585.1"/>
    </source>
</evidence>
<dbReference type="CDD" id="cd11579">
    <property type="entry name" value="Glyco_tran_WbsX"/>
    <property type="match status" value="1"/>
</dbReference>
<dbReference type="Pfam" id="PF14307">
    <property type="entry name" value="Glyco_tran_WbsX"/>
    <property type="match status" value="1"/>
</dbReference>